<keyword evidence="3" id="KW-1185">Reference proteome</keyword>
<dbReference type="Proteomes" id="UP001627408">
    <property type="component" value="Unassembled WGS sequence"/>
</dbReference>
<dbReference type="PANTHER" id="PTHR37953">
    <property type="entry name" value="UPF0127 PROTEIN MJ1496"/>
    <property type="match status" value="1"/>
</dbReference>
<dbReference type="PANTHER" id="PTHR37953:SF1">
    <property type="entry name" value="UPF0127 PROTEIN MJ1496"/>
    <property type="match status" value="1"/>
</dbReference>
<dbReference type="InterPro" id="IPR038695">
    <property type="entry name" value="Saro_0823-like_sf"/>
</dbReference>
<organism evidence="2 3">
    <name type="scientific">Tateyamaria armeniaca</name>
    <dbReference type="NCBI Taxonomy" id="2518930"/>
    <lineage>
        <taxon>Bacteria</taxon>
        <taxon>Pseudomonadati</taxon>
        <taxon>Pseudomonadota</taxon>
        <taxon>Alphaproteobacteria</taxon>
        <taxon>Rhodobacterales</taxon>
        <taxon>Roseobacteraceae</taxon>
        <taxon>Tateyamaria</taxon>
    </lineage>
</organism>
<reference evidence="2 3" key="1">
    <citation type="submission" date="2024-08" db="EMBL/GenBank/DDBJ databases">
        <title>Tateyamaria sp. nov., isolated from marine algae.</title>
        <authorList>
            <person name="Choi B.J."/>
            <person name="Kim J.M."/>
            <person name="Lee J.K."/>
            <person name="Choi D.G."/>
            <person name="Bayburt H."/>
            <person name="Baek J.H."/>
            <person name="Han D.M."/>
            <person name="Jeon C.O."/>
        </authorList>
    </citation>
    <scope>NUCLEOTIDE SEQUENCE [LARGE SCALE GENOMIC DNA]</scope>
    <source>
        <strain evidence="2 3">KMU-156</strain>
    </source>
</reference>
<evidence type="ECO:0000256" key="1">
    <source>
        <dbReference type="SAM" id="SignalP"/>
    </source>
</evidence>
<dbReference type="EMBL" id="JBHDIY010000002">
    <property type="protein sequence ID" value="MFL4470926.1"/>
    <property type="molecule type" value="Genomic_DNA"/>
</dbReference>
<evidence type="ECO:0000313" key="3">
    <source>
        <dbReference type="Proteomes" id="UP001627408"/>
    </source>
</evidence>
<dbReference type="RefSeq" id="WP_407592760.1">
    <property type="nucleotide sequence ID" value="NZ_JBHDIY010000002.1"/>
</dbReference>
<protein>
    <submittedName>
        <fullName evidence="2">DUF192 domain-containing protein</fullName>
    </submittedName>
</protein>
<comment type="caution">
    <text evidence="2">The sequence shown here is derived from an EMBL/GenBank/DDBJ whole genome shotgun (WGS) entry which is preliminary data.</text>
</comment>
<sequence length="165" mass="18244">MTDAIRCVRAWVYRLAVACLCAFFFSSATWAQCSAETVWVRGEFGQARFSVEIADDASERATGLMNRPTMPAAAGMLFIYERPSTLSFWMRNTLIELDMLFVDATGVIRNIHHRAIPLDESPIYGGDDLTHVLEINGGLAKTLGISIGDQLRHPSFAQADAAWPC</sequence>
<name>A0ABW8UUY4_9RHOB</name>
<keyword evidence="1" id="KW-0732">Signal</keyword>
<dbReference type="InterPro" id="IPR003795">
    <property type="entry name" value="DUF192"/>
</dbReference>
<gene>
    <name evidence="2" type="ORF">ACERZ8_13940</name>
</gene>
<feature type="signal peptide" evidence="1">
    <location>
        <begin position="1"/>
        <end position="31"/>
    </location>
</feature>
<proteinExistence type="predicted"/>
<dbReference type="Pfam" id="PF02643">
    <property type="entry name" value="DUF192"/>
    <property type="match status" value="1"/>
</dbReference>
<evidence type="ECO:0000313" key="2">
    <source>
        <dbReference type="EMBL" id="MFL4470926.1"/>
    </source>
</evidence>
<dbReference type="Gene3D" id="2.60.120.1140">
    <property type="entry name" value="Protein of unknown function DUF192"/>
    <property type="match status" value="1"/>
</dbReference>
<feature type="chain" id="PRO_5047032113" evidence="1">
    <location>
        <begin position="32"/>
        <end position="165"/>
    </location>
</feature>
<accession>A0ABW8UUY4</accession>